<accession>A0A9P9E9R7</accession>
<dbReference type="InterPro" id="IPR036291">
    <property type="entry name" value="NAD(P)-bd_dom_sf"/>
</dbReference>
<evidence type="ECO:0000256" key="4">
    <source>
        <dbReference type="RuleBase" id="RU000363"/>
    </source>
</evidence>
<evidence type="ECO:0000256" key="2">
    <source>
        <dbReference type="ARBA" id="ARBA00022857"/>
    </source>
</evidence>
<keyword evidence="3" id="KW-0560">Oxidoreductase</keyword>
<dbReference type="EMBL" id="JAGMUU010000017">
    <property type="protein sequence ID" value="KAH7134460.1"/>
    <property type="molecule type" value="Genomic_DNA"/>
</dbReference>
<evidence type="ECO:0000313" key="6">
    <source>
        <dbReference type="Proteomes" id="UP000717696"/>
    </source>
</evidence>
<organism evidence="5 6">
    <name type="scientific">Dactylonectria estremocensis</name>
    <dbReference type="NCBI Taxonomy" id="1079267"/>
    <lineage>
        <taxon>Eukaryota</taxon>
        <taxon>Fungi</taxon>
        <taxon>Dikarya</taxon>
        <taxon>Ascomycota</taxon>
        <taxon>Pezizomycotina</taxon>
        <taxon>Sordariomycetes</taxon>
        <taxon>Hypocreomycetidae</taxon>
        <taxon>Hypocreales</taxon>
        <taxon>Nectriaceae</taxon>
        <taxon>Dactylonectria</taxon>
    </lineage>
</organism>
<dbReference type="PRINTS" id="PR00081">
    <property type="entry name" value="GDHRDH"/>
</dbReference>
<dbReference type="Proteomes" id="UP000717696">
    <property type="component" value="Unassembled WGS sequence"/>
</dbReference>
<comment type="caution">
    <text evidence="5">The sequence shown here is derived from an EMBL/GenBank/DDBJ whole genome shotgun (WGS) entry which is preliminary data.</text>
</comment>
<dbReference type="PANTHER" id="PTHR43180">
    <property type="entry name" value="3-OXOACYL-(ACYL-CARRIER-PROTEIN) REDUCTASE (AFU_ORTHOLOGUE AFUA_6G11210)"/>
    <property type="match status" value="1"/>
</dbReference>
<dbReference type="InterPro" id="IPR002347">
    <property type="entry name" value="SDR_fam"/>
</dbReference>
<dbReference type="Pfam" id="PF00106">
    <property type="entry name" value="adh_short"/>
    <property type="match status" value="1"/>
</dbReference>
<name>A0A9P9E9R7_9HYPO</name>
<proteinExistence type="inferred from homology"/>
<dbReference type="PANTHER" id="PTHR43180:SF86">
    <property type="entry name" value="DEHYDROGENASE, PUTATIVE (AFU_ORTHOLOGUE AFUA_3G00290)-RELATED"/>
    <property type="match status" value="1"/>
</dbReference>
<evidence type="ECO:0000256" key="3">
    <source>
        <dbReference type="ARBA" id="ARBA00023002"/>
    </source>
</evidence>
<keyword evidence="6" id="KW-1185">Reference proteome</keyword>
<sequence length="316" mass="34280">MTAIPLREESLKEFKNKVVVISGSARGIGAATVSLLHNYGAKVIHGDWDASGGQAVDSSLSSPSPAGGGTTFVQTDVANYDSVLNLFDVAWKKYGRVDVAISNAGVQEVWNWFEPSLDIESVKTKPPTKVLDVNLLGTLYFARVASVYLSQNAAPSQDKSLILVSSTAGFKETPGLFTYTASKHGVLGLLRSLRPYLIKTHNIRVNAICPWMTDTVMVQGVRDGWLKEGLPVNKPEDVARVMLEVAVGTVPTGEKGMRVEGDRYNGRAVFVEGGRGWDIEVGIDETEEIWLGMEVSRTLNRGQEVLGDGTHWVKST</sequence>
<dbReference type="SUPFAM" id="SSF51735">
    <property type="entry name" value="NAD(P)-binding Rossmann-fold domains"/>
    <property type="match status" value="1"/>
</dbReference>
<dbReference type="PROSITE" id="PS00061">
    <property type="entry name" value="ADH_SHORT"/>
    <property type="match status" value="1"/>
</dbReference>
<dbReference type="OrthoDB" id="5371740at2759"/>
<reference evidence="5" key="1">
    <citation type="journal article" date="2021" name="Nat. Commun.">
        <title>Genetic determinants of endophytism in the Arabidopsis root mycobiome.</title>
        <authorList>
            <person name="Mesny F."/>
            <person name="Miyauchi S."/>
            <person name="Thiergart T."/>
            <person name="Pickel B."/>
            <person name="Atanasova L."/>
            <person name="Karlsson M."/>
            <person name="Huettel B."/>
            <person name="Barry K.W."/>
            <person name="Haridas S."/>
            <person name="Chen C."/>
            <person name="Bauer D."/>
            <person name="Andreopoulos W."/>
            <person name="Pangilinan J."/>
            <person name="LaButti K."/>
            <person name="Riley R."/>
            <person name="Lipzen A."/>
            <person name="Clum A."/>
            <person name="Drula E."/>
            <person name="Henrissat B."/>
            <person name="Kohler A."/>
            <person name="Grigoriev I.V."/>
            <person name="Martin F.M."/>
            <person name="Hacquard S."/>
        </authorList>
    </citation>
    <scope>NUCLEOTIDE SEQUENCE</scope>
    <source>
        <strain evidence="5">MPI-CAGE-AT-0021</strain>
    </source>
</reference>
<dbReference type="AlphaFoldDB" id="A0A9P9E9R7"/>
<dbReference type="InterPro" id="IPR020904">
    <property type="entry name" value="Sc_DH/Rdtase_CS"/>
</dbReference>
<evidence type="ECO:0000313" key="5">
    <source>
        <dbReference type="EMBL" id="KAH7134460.1"/>
    </source>
</evidence>
<evidence type="ECO:0000256" key="1">
    <source>
        <dbReference type="ARBA" id="ARBA00006484"/>
    </source>
</evidence>
<dbReference type="GO" id="GO:0016491">
    <property type="term" value="F:oxidoreductase activity"/>
    <property type="evidence" value="ECO:0007669"/>
    <property type="project" value="UniProtKB-KW"/>
</dbReference>
<dbReference type="PRINTS" id="PR00080">
    <property type="entry name" value="SDRFAMILY"/>
</dbReference>
<dbReference type="Gene3D" id="3.40.50.720">
    <property type="entry name" value="NAD(P)-binding Rossmann-like Domain"/>
    <property type="match status" value="1"/>
</dbReference>
<comment type="similarity">
    <text evidence="1 4">Belongs to the short-chain dehydrogenases/reductases (SDR) family.</text>
</comment>
<protein>
    <submittedName>
        <fullName evidence="5">3-hydroxyacyl-CoA dehydrogenase</fullName>
    </submittedName>
</protein>
<keyword evidence="2" id="KW-0521">NADP</keyword>
<gene>
    <name evidence="5" type="ORF">B0J13DRAFT_479966</name>
</gene>